<dbReference type="FunFam" id="3.40.50.720:FF:000084">
    <property type="entry name" value="Short-chain dehydrogenase reductase"/>
    <property type="match status" value="1"/>
</dbReference>
<dbReference type="PROSITE" id="PS00061">
    <property type="entry name" value="ADH_SHORT"/>
    <property type="match status" value="1"/>
</dbReference>
<dbReference type="GO" id="GO:0016616">
    <property type="term" value="F:oxidoreductase activity, acting on the CH-OH group of donors, NAD or NADP as acceptor"/>
    <property type="evidence" value="ECO:0007669"/>
    <property type="project" value="TreeGrafter"/>
</dbReference>
<evidence type="ECO:0000256" key="1">
    <source>
        <dbReference type="ARBA" id="ARBA00006484"/>
    </source>
</evidence>
<organism evidence="3 4">
    <name type="scientific">Clonostachys solani</name>
    <dbReference type="NCBI Taxonomy" id="160281"/>
    <lineage>
        <taxon>Eukaryota</taxon>
        <taxon>Fungi</taxon>
        <taxon>Dikarya</taxon>
        <taxon>Ascomycota</taxon>
        <taxon>Pezizomycotina</taxon>
        <taxon>Sordariomycetes</taxon>
        <taxon>Hypocreomycetidae</taxon>
        <taxon>Hypocreales</taxon>
        <taxon>Bionectriaceae</taxon>
        <taxon>Clonostachys</taxon>
    </lineage>
</organism>
<sequence length="268" mass="28731">MSTFIMKVAIVTGASSGLGRAIAIAYAKQGWKVACSDLHHSPPQGESLSTVEVIQQTCSNQAAYIHTDVSSSESVQNLISTTVSLFGRLDVMVNNAGIALESYNNLGPRPIHETDESTFDKTIAVNLRSVFLGCKYAIRQFHAQEPLFGNHRGWIINTASVFGLKPQAGHVSYATSKAGVVHLTKCLAREQGPYKIHCNAICPGFVKTAMDSQMLEDKQMGPDTVAVHPWGELGLPEDIAKAAVWLASDEAAWVTGVALPVDGGYMTA</sequence>
<dbReference type="PRINTS" id="PR00080">
    <property type="entry name" value="SDRFAMILY"/>
</dbReference>
<protein>
    <submittedName>
        <fullName evidence="3">Uncharacterized protein</fullName>
    </submittedName>
</protein>
<dbReference type="EMBL" id="CABFOC020000040">
    <property type="protein sequence ID" value="CAH0051473.1"/>
    <property type="molecule type" value="Genomic_DNA"/>
</dbReference>
<dbReference type="PRINTS" id="PR00081">
    <property type="entry name" value="GDHRDH"/>
</dbReference>
<reference evidence="3 4" key="2">
    <citation type="submission" date="2021-10" db="EMBL/GenBank/DDBJ databases">
        <authorList>
            <person name="Piombo E."/>
        </authorList>
    </citation>
    <scope>NUCLEOTIDE SEQUENCE [LARGE SCALE GENOMIC DNA]</scope>
</reference>
<dbReference type="AlphaFoldDB" id="A0A9P0EL11"/>
<gene>
    <name evidence="3" type="ORF">CSOL1703_00014796</name>
</gene>
<dbReference type="Proteomes" id="UP000775872">
    <property type="component" value="Unassembled WGS sequence"/>
</dbReference>
<comment type="similarity">
    <text evidence="1">Belongs to the short-chain dehydrogenases/reductases (SDR) family.</text>
</comment>
<evidence type="ECO:0000256" key="2">
    <source>
        <dbReference type="ARBA" id="ARBA00022857"/>
    </source>
</evidence>
<comment type="caution">
    <text evidence="3">The sequence shown here is derived from an EMBL/GenBank/DDBJ whole genome shotgun (WGS) entry which is preliminary data.</text>
</comment>
<dbReference type="InterPro" id="IPR002347">
    <property type="entry name" value="SDR_fam"/>
</dbReference>
<proteinExistence type="inferred from homology"/>
<name>A0A9P0EL11_9HYPO</name>
<evidence type="ECO:0000313" key="4">
    <source>
        <dbReference type="Proteomes" id="UP000775872"/>
    </source>
</evidence>
<accession>A0A9P0EL11</accession>
<dbReference type="PANTHER" id="PTHR42760">
    <property type="entry name" value="SHORT-CHAIN DEHYDROGENASES/REDUCTASES FAMILY MEMBER"/>
    <property type="match status" value="1"/>
</dbReference>
<dbReference type="InterPro" id="IPR036291">
    <property type="entry name" value="NAD(P)-bd_dom_sf"/>
</dbReference>
<dbReference type="OrthoDB" id="417891at2759"/>
<keyword evidence="2" id="KW-0521">NADP</keyword>
<keyword evidence="4" id="KW-1185">Reference proteome</keyword>
<dbReference type="InterPro" id="IPR020904">
    <property type="entry name" value="Sc_DH/Rdtase_CS"/>
</dbReference>
<dbReference type="SUPFAM" id="SSF51735">
    <property type="entry name" value="NAD(P)-binding Rossmann-fold domains"/>
    <property type="match status" value="1"/>
</dbReference>
<dbReference type="PANTHER" id="PTHR42760:SF124">
    <property type="entry name" value="SHORT-CHAIN DEHYDROGENASE_REDUCTASE"/>
    <property type="match status" value="1"/>
</dbReference>
<dbReference type="CDD" id="cd05233">
    <property type="entry name" value="SDR_c"/>
    <property type="match status" value="1"/>
</dbReference>
<evidence type="ECO:0000313" key="3">
    <source>
        <dbReference type="EMBL" id="CAH0051473.1"/>
    </source>
</evidence>
<dbReference type="Pfam" id="PF13561">
    <property type="entry name" value="adh_short_C2"/>
    <property type="match status" value="1"/>
</dbReference>
<dbReference type="NCBIfam" id="NF005559">
    <property type="entry name" value="PRK07231.1"/>
    <property type="match status" value="1"/>
</dbReference>
<dbReference type="Gene3D" id="3.40.50.720">
    <property type="entry name" value="NAD(P)-binding Rossmann-like Domain"/>
    <property type="match status" value="1"/>
</dbReference>
<reference evidence="4" key="1">
    <citation type="submission" date="2019-06" db="EMBL/GenBank/DDBJ databases">
        <authorList>
            <person name="Broberg M."/>
        </authorList>
    </citation>
    <scope>NUCLEOTIDE SEQUENCE [LARGE SCALE GENOMIC DNA]</scope>
</reference>